<accession>A0A5C4RSU8</accession>
<comment type="caution">
    <text evidence="1">The sequence shown here is derived from an EMBL/GenBank/DDBJ whole genome shotgun (WGS) entry which is preliminary data.</text>
</comment>
<dbReference type="EMBL" id="SMDR01000002">
    <property type="protein sequence ID" value="TNJ34004.1"/>
    <property type="molecule type" value="Genomic_DNA"/>
</dbReference>
<keyword evidence="2" id="KW-1185">Reference proteome</keyword>
<evidence type="ECO:0000313" key="1">
    <source>
        <dbReference type="EMBL" id="TNJ34004.1"/>
    </source>
</evidence>
<evidence type="ECO:0008006" key="3">
    <source>
        <dbReference type="Google" id="ProtNLM"/>
    </source>
</evidence>
<sequence length="401" mass="44397">MLAAGLLLFAAGAAARTEYGVDYTVQFLPKAGQAQVSIAITPGEGSARELRLAMPADRYTQVTGDGQVERRGDTVTWTPLRDKTSRLRYRYRIDHQRRDGGYDARITDDWAIVRGDDLVPSARVRASKGADSKVRLRFVLPKGWTNVDTPFLRARDGKSFVVVNADRSFDRPVGWIIAGAVGTRREILGDTEISVAGPKGDVIRRNDMLAFFNNLVPEFKRAFGDLPPKLLIVSAGDPMWRGGLSGPRSLFLHADRPLISENGTSTLTHELTHVITRIRGADGDDWIAEGLAEFYSIELLRRADLLSDARADKAQEWMARHGRGIKTLSGDRSHGPRTARAVQLFRELDAEVRARSKGRRSLDDVVRALIPLREVSREDLREQVQKLTGAPSAVLATPLLD</sequence>
<protein>
    <recommendedName>
        <fullName evidence="3">Peptidase M61 catalytic domain-containing protein</fullName>
    </recommendedName>
</protein>
<dbReference type="OrthoDB" id="6382779at2"/>
<reference evidence="1 2" key="1">
    <citation type="submission" date="2019-03" db="EMBL/GenBank/DDBJ databases">
        <title>Arenimonas daejeonensis sp. nov., isolated from compost.</title>
        <authorList>
            <person name="Jeon C.O."/>
        </authorList>
    </citation>
    <scope>NUCLEOTIDE SEQUENCE [LARGE SCALE GENOMIC DNA]</scope>
    <source>
        <strain evidence="1 2">R29</strain>
    </source>
</reference>
<name>A0A5C4RSU8_9GAMM</name>
<organism evidence="1 2">
    <name type="scientific">Arenimonas terrae</name>
    <dbReference type="NCBI Taxonomy" id="2546226"/>
    <lineage>
        <taxon>Bacteria</taxon>
        <taxon>Pseudomonadati</taxon>
        <taxon>Pseudomonadota</taxon>
        <taxon>Gammaproteobacteria</taxon>
        <taxon>Lysobacterales</taxon>
        <taxon>Lysobacteraceae</taxon>
        <taxon>Arenimonas</taxon>
    </lineage>
</organism>
<proteinExistence type="predicted"/>
<dbReference type="AlphaFoldDB" id="A0A5C4RSU8"/>
<gene>
    <name evidence="1" type="ORF">E1B00_10485</name>
</gene>
<dbReference type="Proteomes" id="UP000305760">
    <property type="component" value="Unassembled WGS sequence"/>
</dbReference>
<evidence type="ECO:0000313" key="2">
    <source>
        <dbReference type="Proteomes" id="UP000305760"/>
    </source>
</evidence>